<feature type="chain" id="PRO_5038976913" description="Secreted protein" evidence="2">
    <location>
        <begin position="31"/>
        <end position="187"/>
    </location>
</feature>
<protein>
    <recommendedName>
        <fullName evidence="5">Secreted protein</fullName>
    </recommendedName>
</protein>
<evidence type="ECO:0000256" key="1">
    <source>
        <dbReference type="SAM" id="MobiDB-lite"/>
    </source>
</evidence>
<dbReference type="EMBL" id="LR738855">
    <property type="protein sequence ID" value="VZH86091.1"/>
    <property type="molecule type" value="Genomic_DNA"/>
</dbReference>
<name>A0A6I8MIN2_9CORY</name>
<dbReference type="RefSeq" id="WP_155874060.1">
    <property type="nucleotide sequence ID" value="NZ_CP168248.1"/>
</dbReference>
<dbReference type="AlphaFoldDB" id="A0A6I8MIN2"/>
<feature type="region of interest" description="Disordered" evidence="1">
    <location>
        <begin position="33"/>
        <end position="75"/>
    </location>
</feature>
<keyword evidence="2" id="KW-0732">Signal</keyword>
<feature type="compositionally biased region" description="Polar residues" evidence="1">
    <location>
        <begin position="33"/>
        <end position="60"/>
    </location>
</feature>
<organism evidence="3 4">
    <name type="scientific">Corynebacterium rouxii</name>
    <dbReference type="NCBI Taxonomy" id="2719119"/>
    <lineage>
        <taxon>Bacteria</taxon>
        <taxon>Bacillati</taxon>
        <taxon>Actinomycetota</taxon>
        <taxon>Actinomycetes</taxon>
        <taxon>Mycobacteriales</taxon>
        <taxon>Corynebacteriaceae</taxon>
        <taxon>Corynebacterium</taxon>
    </lineage>
</organism>
<evidence type="ECO:0000256" key="2">
    <source>
        <dbReference type="SAM" id="SignalP"/>
    </source>
</evidence>
<reference evidence="3 4" key="1">
    <citation type="submission" date="2019-11" db="EMBL/GenBank/DDBJ databases">
        <authorList>
            <person name="Brisse S."/>
        </authorList>
    </citation>
    <scope>NUCLEOTIDE SEQUENCE [LARGE SCALE GENOMIC DNA]</scope>
    <source>
        <strain evidence="3">FRC0190</strain>
    </source>
</reference>
<evidence type="ECO:0000313" key="4">
    <source>
        <dbReference type="Proteomes" id="UP000423525"/>
    </source>
</evidence>
<dbReference type="KEGG" id="crf:FRC0190_02028"/>
<dbReference type="Proteomes" id="UP000423525">
    <property type="component" value="Chromosome"/>
</dbReference>
<evidence type="ECO:0000313" key="3">
    <source>
        <dbReference type="EMBL" id="VZH86091.1"/>
    </source>
</evidence>
<feature type="signal peptide" evidence="2">
    <location>
        <begin position="1"/>
        <end position="30"/>
    </location>
</feature>
<evidence type="ECO:0008006" key="5">
    <source>
        <dbReference type="Google" id="ProtNLM"/>
    </source>
</evidence>
<proteinExistence type="predicted"/>
<sequence length="187" mass="18941">MICKQTFGQLAGTAIVGLGIAFASTAPAMAQDLSQSESNQTNGVTTLQGADGLTRTTSPVEQPGVQGRNLDLQPGDEINISVDGQTADIINAAGDVVGSFTAPQLYDDEGNELTARFAFHEGMLIVTETGPTVRTACTKASVGKWTYRVGATGVCGALGAGTGGLAGGLCGLGAAAVEDRINFDKVC</sequence>
<accession>A0A6I8MIN2</accession>
<gene>
    <name evidence="3" type="ORF">FRC0190_02028</name>
</gene>